<dbReference type="AlphaFoldDB" id="A0A8H8A1K1"/>
<evidence type="ECO:0000313" key="1">
    <source>
        <dbReference type="EMBL" id="KAG5463260.1"/>
    </source>
</evidence>
<sequence length="245" mass="27244">MLRDYSVLPRQAHATGAGAEFQTKITQQDISEERPPSCSFDFLMPATDVSARMRLVAKGLPGICSPSRDTTPSDAEDACPLIWNRGPKWVESVRRASTNPVYALVVRKQFATATFGSEVCRKWLRPCFYWNGLSSGDSREYRFWKSRDPLRVARKEESPAEAYVPVKAFTPYCLIMVGGAGARRLASEADAAAQSVSTDEVPREPDLRYAAGVQALKAYLEEARRELQPWLKDGPLAFTSDQKCG</sequence>
<reference evidence="1 2" key="1">
    <citation type="journal article" name="Sci. Rep.">
        <title>Genome-scale phylogenetic analyses confirm Olpidium as the closest living zoosporic fungus to the non-flagellated, terrestrial fungi.</title>
        <authorList>
            <person name="Chang Y."/>
            <person name="Rochon D."/>
            <person name="Sekimoto S."/>
            <person name="Wang Y."/>
            <person name="Chovatia M."/>
            <person name="Sandor L."/>
            <person name="Salamov A."/>
            <person name="Grigoriev I.V."/>
            <person name="Stajich J.E."/>
            <person name="Spatafora J.W."/>
        </authorList>
    </citation>
    <scope>NUCLEOTIDE SEQUENCE [LARGE SCALE GENOMIC DNA]</scope>
    <source>
        <strain evidence="1">S191</strain>
    </source>
</reference>
<keyword evidence="2" id="KW-1185">Reference proteome</keyword>
<dbReference type="Proteomes" id="UP000673691">
    <property type="component" value="Unassembled WGS sequence"/>
</dbReference>
<gene>
    <name evidence="1" type="ORF">BJ554DRAFT_636</name>
</gene>
<organism evidence="1 2">
    <name type="scientific">Olpidium bornovanus</name>
    <dbReference type="NCBI Taxonomy" id="278681"/>
    <lineage>
        <taxon>Eukaryota</taxon>
        <taxon>Fungi</taxon>
        <taxon>Fungi incertae sedis</taxon>
        <taxon>Olpidiomycota</taxon>
        <taxon>Olpidiomycotina</taxon>
        <taxon>Olpidiomycetes</taxon>
        <taxon>Olpidiales</taxon>
        <taxon>Olpidiaceae</taxon>
        <taxon>Olpidium</taxon>
    </lineage>
</organism>
<evidence type="ECO:0000313" key="2">
    <source>
        <dbReference type="Proteomes" id="UP000673691"/>
    </source>
</evidence>
<dbReference type="EMBL" id="JAEFCI010000884">
    <property type="protein sequence ID" value="KAG5463260.1"/>
    <property type="molecule type" value="Genomic_DNA"/>
</dbReference>
<proteinExistence type="predicted"/>
<protein>
    <submittedName>
        <fullName evidence="1">Uncharacterized protein</fullName>
    </submittedName>
</protein>
<accession>A0A8H8A1K1</accession>
<name>A0A8H8A1K1_9FUNG</name>
<comment type="caution">
    <text evidence="1">The sequence shown here is derived from an EMBL/GenBank/DDBJ whole genome shotgun (WGS) entry which is preliminary data.</text>
</comment>
<dbReference type="OrthoDB" id="2441416at2759"/>